<accession>A0A448PF62</accession>
<organism evidence="1 2">
    <name type="scientific">Trueperella bialowiezensis</name>
    <dbReference type="NCBI Taxonomy" id="312285"/>
    <lineage>
        <taxon>Bacteria</taxon>
        <taxon>Bacillati</taxon>
        <taxon>Actinomycetota</taxon>
        <taxon>Actinomycetes</taxon>
        <taxon>Actinomycetales</taxon>
        <taxon>Actinomycetaceae</taxon>
        <taxon>Trueperella</taxon>
    </lineage>
</organism>
<evidence type="ECO:0000313" key="2">
    <source>
        <dbReference type="Proteomes" id="UP000269542"/>
    </source>
</evidence>
<proteinExistence type="predicted"/>
<sequence length="125" mass="14006">MLKFLRNLFKPESPAPVGWAKPFNVVSVNKIYAQDGNAVIHEIVTFDVVAYCHDVAPYRTRLKLKGKPGELLKSSGRPAIKEWPIQRVRPDVGDLMTGSKKTPKPANFGTADHTRIGTFKSVYRK</sequence>
<dbReference type="Proteomes" id="UP000269542">
    <property type="component" value="Chromosome"/>
</dbReference>
<dbReference type="AlphaFoldDB" id="A0A448PF62"/>
<dbReference type="RefSeq" id="WP_126416625.1">
    <property type="nucleotide sequence ID" value="NZ_LR134476.1"/>
</dbReference>
<name>A0A448PF62_9ACTO</name>
<dbReference type="EMBL" id="LR134476">
    <property type="protein sequence ID" value="VEI13524.1"/>
    <property type="molecule type" value="Genomic_DNA"/>
</dbReference>
<keyword evidence="2" id="KW-1185">Reference proteome</keyword>
<gene>
    <name evidence="1" type="ORF">NCTC13354_01239</name>
</gene>
<reference evidence="1 2" key="1">
    <citation type="submission" date="2018-12" db="EMBL/GenBank/DDBJ databases">
        <authorList>
            <consortium name="Pathogen Informatics"/>
        </authorList>
    </citation>
    <scope>NUCLEOTIDE SEQUENCE [LARGE SCALE GENOMIC DNA]</scope>
    <source>
        <strain evidence="1 2">NCTC13354</strain>
    </source>
</reference>
<protein>
    <submittedName>
        <fullName evidence="1">Uncharacterized protein</fullName>
    </submittedName>
</protein>
<evidence type="ECO:0000313" key="1">
    <source>
        <dbReference type="EMBL" id="VEI13524.1"/>
    </source>
</evidence>
<dbReference type="KEGG" id="tbw:NCTC13354_01239"/>